<accession>A0A2V3ZUC2</accession>
<dbReference type="PRINTS" id="PR00344">
    <property type="entry name" value="BCTRLSENSOR"/>
</dbReference>
<keyword evidence="8" id="KW-0812">Transmembrane</keyword>
<organism evidence="10 11">
    <name type="scientific">Marinifilum breve</name>
    <dbReference type="NCBI Taxonomy" id="2184082"/>
    <lineage>
        <taxon>Bacteria</taxon>
        <taxon>Pseudomonadati</taxon>
        <taxon>Bacteroidota</taxon>
        <taxon>Bacteroidia</taxon>
        <taxon>Marinilabiliales</taxon>
        <taxon>Marinifilaceae</taxon>
    </lineage>
</organism>
<dbReference type="PANTHER" id="PTHR43047:SF72">
    <property type="entry name" value="OSMOSENSING HISTIDINE PROTEIN KINASE SLN1"/>
    <property type="match status" value="1"/>
</dbReference>
<dbReference type="InterPro" id="IPR036097">
    <property type="entry name" value="HisK_dim/P_sf"/>
</dbReference>
<dbReference type="Proteomes" id="UP000248079">
    <property type="component" value="Unassembled WGS sequence"/>
</dbReference>
<dbReference type="SMART" id="SM00387">
    <property type="entry name" value="HATPase_c"/>
    <property type="match status" value="1"/>
</dbReference>
<dbReference type="InterPro" id="IPR003594">
    <property type="entry name" value="HATPase_dom"/>
</dbReference>
<evidence type="ECO:0000256" key="2">
    <source>
        <dbReference type="ARBA" id="ARBA00012438"/>
    </source>
</evidence>
<evidence type="ECO:0000256" key="3">
    <source>
        <dbReference type="ARBA" id="ARBA00022553"/>
    </source>
</evidence>
<keyword evidence="8" id="KW-1133">Transmembrane helix</keyword>
<feature type="transmembrane region" description="Helical" evidence="8">
    <location>
        <begin position="438"/>
        <end position="460"/>
    </location>
</feature>
<evidence type="ECO:0000313" key="10">
    <source>
        <dbReference type="EMBL" id="PXX98011.1"/>
    </source>
</evidence>
<dbReference type="Pfam" id="PF13424">
    <property type="entry name" value="TPR_12"/>
    <property type="match status" value="2"/>
</dbReference>
<gene>
    <name evidence="10" type="ORF">DF185_16905</name>
</gene>
<feature type="repeat" description="TPR" evidence="6">
    <location>
        <begin position="160"/>
        <end position="193"/>
    </location>
</feature>
<evidence type="ECO:0000256" key="4">
    <source>
        <dbReference type="ARBA" id="ARBA00022679"/>
    </source>
</evidence>
<dbReference type="SUPFAM" id="SSF48452">
    <property type="entry name" value="TPR-like"/>
    <property type="match status" value="3"/>
</dbReference>
<dbReference type="AlphaFoldDB" id="A0A2V3ZUC2"/>
<dbReference type="GO" id="GO:0000155">
    <property type="term" value="F:phosphorelay sensor kinase activity"/>
    <property type="evidence" value="ECO:0007669"/>
    <property type="project" value="InterPro"/>
</dbReference>
<dbReference type="InterPro" id="IPR005467">
    <property type="entry name" value="His_kinase_dom"/>
</dbReference>
<keyword evidence="11" id="KW-1185">Reference proteome</keyword>
<dbReference type="SUPFAM" id="SSF55874">
    <property type="entry name" value="ATPase domain of HSP90 chaperone/DNA topoisomerase II/histidine kinase"/>
    <property type="match status" value="1"/>
</dbReference>
<evidence type="ECO:0000313" key="11">
    <source>
        <dbReference type="Proteomes" id="UP000248079"/>
    </source>
</evidence>
<keyword evidence="8" id="KW-0472">Membrane</keyword>
<dbReference type="Gene3D" id="1.25.40.10">
    <property type="entry name" value="Tetratricopeptide repeat domain"/>
    <property type="match status" value="2"/>
</dbReference>
<feature type="coiled-coil region" evidence="7">
    <location>
        <begin position="406"/>
        <end position="433"/>
    </location>
</feature>
<feature type="repeat" description="TPR" evidence="6">
    <location>
        <begin position="280"/>
        <end position="313"/>
    </location>
</feature>
<dbReference type="CDD" id="cd00075">
    <property type="entry name" value="HATPase"/>
    <property type="match status" value="1"/>
</dbReference>
<protein>
    <recommendedName>
        <fullName evidence="2">histidine kinase</fullName>
        <ecNumber evidence="2">2.7.13.3</ecNumber>
    </recommendedName>
</protein>
<keyword evidence="5" id="KW-0418">Kinase</keyword>
<evidence type="ECO:0000256" key="7">
    <source>
        <dbReference type="SAM" id="Coils"/>
    </source>
</evidence>
<dbReference type="InterPro" id="IPR004358">
    <property type="entry name" value="Sig_transdc_His_kin-like_C"/>
</dbReference>
<dbReference type="PROSITE" id="PS50109">
    <property type="entry name" value="HIS_KIN"/>
    <property type="match status" value="1"/>
</dbReference>
<keyword evidence="4" id="KW-0808">Transferase</keyword>
<dbReference type="InterPro" id="IPR011990">
    <property type="entry name" value="TPR-like_helical_dom_sf"/>
</dbReference>
<keyword evidence="3" id="KW-0597">Phosphoprotein</keyword>
<evidence type="ECO:0000259" key="9">
    <source>
        <dbReference type="PROSITE" id="PS50109"/>
    </source>
</evidence>
<dbReference type="InterPro" id="IPR019734">
    <property type="entry name" value="TPR_rpt"/>
</dbReference>
<dbReference type="OrthoDB" id="1116352at2"/>
<dbReference type="InterPro" id="IPR003661">
    <property type="entry name" value="HisK_dim/P_dom"/>
</dbReference>
<feature type="repeat" description="TPR" evidence="6">
    <location>
        <begin position="240"/>
        <end position="273"/>
    </location>
</feature>
<evidence type="ECO:0000256" key="8">
    <source>
        <dbReference type="SAM" id="Phobius"/>
    </source>
</evidence>
<dbReference type="SMART" id="SM00028">
    <property type="entry name" value="TPR"/>
    <property type="match status" value="7"/>
</dbReference>
<keyword evidence="6" id="KW-0802">TPR repeat</keyword>
<evidence type="ECO:0000256" key="6">
    <source>
        <dbReference type="PROSITE-ProRule" id="PRU00339"/>
    </source>
</evidence>
<dbReference type="RefSeq" id="WP_110361942.1">
    <property type="nucleotide sequence ID" value="NZ_QFLI01000008.1"/>
</dbReference>
<evidence type="ECO:0000256" key="1">
    <source>
        <dbReference type="ARBA" id="ARBA00000085"/>
    </source>
</evidence>
<dbReference type="PROSITE" id="PS50005">
    <property type="entry name" value="TPR"/>
    <property type="match status" value="3"/>
</dbReference>
<dbReference type="PANTHER" id="PTHR43047">
    <property type="entry name" value="TWO-COMPONENT HISTIDINE PROTEIN KINASE"/>
    <property type="match status" value="1"/>
</dbReference>
<evidence type="ECO:0000256" key="5">
    <source>
        <dbReference type="ARBA" id="ARBA00022777"/>
    </source>
</evidence>
<feature type="domain" description="Histidine kinase" evidence="9">
    <location>
        <begin position="497"/>
        <end position="715"/>
    </location>
</feature>
<dbReference type="CDD" id="cd00082">
    <property type="entry name" value="HisKA"/>
    <property type="match status" value="1"/>
</dbReference>
<dbReference type="Gene3D" id="1.10.287.130">
    <property type="match status" value="1"/>
</dbReference>
<name>A0A2V3ZUC2_9BACT</name>
<keyword evidence="7" id="KW-0175">Coiled coil</keyword>
<sequence length="715" mass="81809">MQFPLKLVLLIFCLLPYSIFAQEKIDQLKKQLKIVPDTSKTKLLINISNEYTATNLDSANLYADKAYNHAKINQDKSILFRAGLNLANSYSQLGQSEKSYKYLLEAKALAYSLSDTAMLGRVYHFFGYHFSKNSEYDKAIQNFNIAIEYCKISRNDRTHASILNGLGIIYWERGNLEVALKKYLEAYGIAEDLNDTNLKLVLLLNIANIYADESRNNIALEYYQKILDLAIRDKNLDSQAIVYNNIATIHQENKDYAKALEFFKKSLNIHNQIGNEAGEALAMNNIGENYFKTGNIKEAIFYIDNSLAINRKLKLETDIVYNLESLAKVYLFTGKLQKAYDIITEGLKLCKKLKIKTIERSFLQLKSEYYYSAGNYKKAYKTYENYNKLKDSLIEANKSDKIAHLQTQFETEKKEKENEILKVTNELTQEKLDKEKAFTNYLIVFFVITMSLLILVYFLYKSKTKINQRINKINGMLEESNQKLKVTNATKDRFFSIIAHDLRSPFNSILGFSELIKSELKESQNLGLIEEYNANINESSHSLFNLLENLLQWAKSQRGELEFNPLQFDLHHLVQSNLIIFKLKAADKAIKLSSDIPPHTEAYGDINMVSTILRNLISNALKFTENNGDITISADIQDEFVFLKVKDSGIGISKENQEKLFKLDCNYTTVGTADETGSGLGLILCKEFAERNGGDIWVKSEENKGSEFILSLKIA</sequence>
<dbReference type="Pfam" id="PF02518">
    <property type="entry name" value="HATPase_c"/>
    <property type="match status" value="1"/>
</dbReference>
<dbReference type="SUPFAM" id="SSF47384">
    <property type="entry name" value="Homodimeric domain of signal transducing histidine kinase"/>
    <property type="match status" value="1"/>
</dbReference>
<dbReference type="GO" id="GO:0005886">
    <property type="term" value="C:plasma membrane"/>
    <property type="evidence" value="ECO:0007669"/>
    <property type="project" value="TreeGrafter"/>
</dbReference>
<dbReference type="InterPro" id="IPR036890">
    <property type="entry name" value="HATPase_C_sf"/>
</dbReference>
<dbReference type="GO" id="GO:0009927">
    <property type="term" value="F:histidine phosphotransfer kinase activity"/>
    <property type="evidence" value="ECO:0007669"/>
    <property type="project" value="TreeGrafter"/>
</dbReference>
<dbReference type="EC" id="2.7.13.3" evidence="2"/>
<reference evidence="10 11" key="1">
    <citation type="submission" date="2018-05" db="EMBL/GenBank/DDBJ databases">
        <title>Marinifilum breve JC075T sp. nov., a marine bacterium isolated from Yongle Blue Hole in the South China Sea.</title>
        <authorList>
            <person name="Fu T."/>
        </authorList>
    </citation>
    <scope>NUCLEOTIDE SEQUENCE [LARGE SCALE GENOMIC DNA]</scope>
    <source>
        <strain evidence="10 11">JC075</strain>
    </source>
</reference>
<dbReference type="Gene3D" id="3.30.565.10">
    <property type="entry name" value="Histidine kinase-like ATPase, C-terminal domain"/>
    <property type="match status" value="1"/>
</dbReference>
<comment type="caution">
    <text evidence="10">The sequence shown here is derived from an EMBL/GenBank/DDBJ whole genome shotgun (WGS) entry which is preliminary data.</text>
</comment>
<dbReference type="SMART" id="SM00388">
    <property type="entry name" value="HisKA"/>
    <property type="match status" value="1"/>
</dbReference>
<comment type="catalytic activity">
    <reaction evidence="1">
        <text>ATP + protein L-histidine = ADP + protein N-phospho-L-histidine.</text>
        <dbReference type="EC" id="2.7.13.3"/>
    </reaction>
</comment>
<dbReference type="EMBL" id="QFLI01000008">
    <property type="protein sequence ID" value="PXX98011.1"/>
    <property type="molecule type" value="Genomic_DNA"/>
</dbReference>
<proteinExistence type="predicted"/>
<dbReference type="Pfam" id="PF00512">
    <property type="entry name" value="HisKA"/>
    <property type="match status" value="1"/>
</dbReference>